<feature type="compositionally biased region" description="Basic and acidic residues" evidence="11">
    <location>
        <begin position="276"/>
        <end position="286"/>
    </location>
</feature>
<dbReference type="CDD" id="cd16651">
    <property type="entry name" value="SPL-RING_NSE2"/>
    <property type="match status" value="1"/>
</dbReference>
<dbReference type="Pfam" id="PF11789">
    <property type="entry name" value="zf-Nse"/>
    <property type="match status" value="1"/>
</dbReference>
<dbReference type="SUPFAM" id="SSF57850">
    <property type="entry name" value="RING/U-box"/>
    <property type="match status" value="1"/>
</dbReference>
<dbReference type="InterPro" id="IPR004181">
    <property type="entry name" value="Znf_MIZ"/>
</dbReference>
<evidence type="ECO:0000256" key="3">
    <source>
        <dbReference type="ARBA" id="ARBA00008212"/>
    </source>
</evidence>
<dbReference type="InterPro" id="IPR013083">
    <property type="entry name" value="Znf_RING/FYVE/PHD"/>
</dbReference>
<comment type="subcellular location">
    <subcellularLocation>
        <location evidence="1">Nucleus</location>
    </subcellularLocation>
</comment>
<organism evidence="13 14">
    <name type="scientific">Rasamsonia emersonii (strain ATCC 16479 / CBS 393.64 / IMI 116815)</name>
    <dbReference type="NCBI Taxonomy" id="1408163"/>
    <lineage>
        <taxon>Eukaryota</taxon>
        <taxon>Fungi</taxon>
        <taxon>Dikarya</taxon>
        <taxon>Ascomycota</taxon>
        <taxon>Pezizomycotina</taxon>
        <taxon>Eurotiomycetes</taxon>
        <taxon>Eurotiomycetidae</taxon>
        <taxon>Eurotiales</taxon>
        <taxon>Trichocomaceae</taxon>
        <taxon>Rasamsonia</taxon>
    </lineage>
</organism>
<comment type="similarity">
    <text evidence="3">Belongs to the NSE2 family.</text>
</comment>
<keyword evidence="9" id="KW-0539">Nucleus</keyword>
<dbReference type="OrthoDB" id="756301at2759"/>
<dbReference type="InterPro" id="IPR026846">
    <property type="entry name" value="Nse2(Mms21)"/>
</dbReference>
<feature type="compositionally biased region" description="Low complexity" evidence="11">
    <location>
        <begin position="57"/>
        <end position="71"/>
    </location>
</feature>
<feature type="compositionally biased region" description="Basic residues" evidence="11">
    <location>
        <begin position="225"/>
        <end position="234"/>
    </location>
</feature>
<sequence>MSAVATPDASSSRHRSRHHHHREERREEGHHGSSSSSRTVPTLPEYEPLSAPLNPHAQRALASLSQSSSFRSLRTHLKQAADKLTETAGEINERATDARIRYERQKQRERAEKRKGNNDRRISVKNDEGEEGDGNNEDEADSEAGNDKAFEDVEDDDENNEEASKLARLEEKVKEVTGRLEEHVRQMVDAEVKLNGLSEVVEELGKEAEATGGVAVGRKRDTGAARRRTRRTRRRGEDEDEEMIDVDEDEDDEDEDYEAPSERRNRQPDQPPSQKLQEKLAEKEAEWQRKSLTDRYTNENAYIGFYRMVHEANHPGNDMPPVPDPSTWFAHLEDPNSTANPSSSAAANTTTSPHSRRTRRQANRERSALPADSDEISIERERISLKCPLTLLPFTNPVTSTKCPHSFERQAIEDMINRSSMTTPAEPDARGGGGGTRSRRVRCIQCPVCTVTLTLNDLKPDPVLLRRVRRAEAAQQREAEEDDFDRAAGKRRNTKGGRLSGITVASYDGEDAEDEEVAIEREETVRIKREQSHFADRDDEIEV</sequence>
<dbReference type="AlphaFoldDB" id="A0A0F4Z7E1"/>
<dbReference type="STRING" id="1408163.A0A0F4Z7E1"/>
<feature type="compositionally biased region" description="Basic residues" evidence="11">
    <location>
        <begin position="12"/>
        <end position="23"/>
    </location>
</feature>
<dbReference type="UniPathway" id="UPA00886"/>
<proteinExistence type="inferred from homology"/>
<feature type="region of interest" description="Disordered" evidence="11">
    <location>
        <begin position="316"/>
        <end position="375"/>
    </location>
</feature>
<feature type="compositionally biased region" description="Acidic residues" evidence="11">
    <location>
        <begin position="238"/>
        <end position="259"/>
    </location>
</feature>
<evidence type="ECO:0000256" key="8">
    <source>
        <dbReference type="ARBA" id="ARBA00022833"/>
    </source>
</evidence>
<dbReference type="Proteomes" id="UP000053958">
    <property type="component" value="Unassembled WGS sequence"/>
</dbReference>
<evidence type="ECO:0000256" key="11">
    <source>
        <dbReference type="SAM" id="MobiDB-lite"/>
    </source>
</evidence>
<accession>A0A0F4Z7E1</accession>
<evidence type="ECO:0000256" key="5">
    <source>
        <dbReference type="ARBA" id="ARBA00022723"/>
    </source>
</evidence>
<dbReference type="GeneID" id="25312214"/>
<feature type="region of interest" description="Disordered" evidence="11">
    <location>
        <begin position="84"/>
        <end position="177"/>
    </location>
</feature>
<dbReference type="PROSITE" id="PS51044">
    <property type="entry name" value="ZF_SP_RING"/>
    <property type="match status" value="1"/>
</dbReference>
<evidence type="ECO:0000313" key="14">
    <source>
        <dbReference type="Proteomes" id="UP000053958"/>
    </source>
</evidence>
<dbReference type="PANTHER" id="PTHR21330">
    <property type="entry name" value="E3 SUMO-PROTEIN LIGASE NSE2"/>
    <property type="match status" value="1"/>
</dbReference>
<dbReference type="GO" id="GO:0016925">
    <property type="term" value="P:protein sumoylation"/>
    <property type="evidence" value="ECO:0007669"/>
    <property type="project" value="UniProtKB-UniPathway"/>
</dbReference>
<feature type="compositionally biased region" description="Acidic residues" evidence="11">
    <location>
        <begin position="128"/>
        <end position="144"/>
    </location>
</feature>
<reference evidence="13 14" key="1">
    <citation type="submission" date="2015-04" db="EMBL/GenBank/DDBJ databases">
        <authorList>
            <person name="Heijne W.H."/>
            <person name="Fedorova N.D."/>
            <person name="Nierman W.C."/>
            <person name="Vollebregt A.W."/>
            <person name="Zhao Z."/>
            <person name="Wu L."/>
            <person name="Kumar M."/>
            <person name="Stam H."/>
            <person name="van den Berg M.A."/>
            <person name="Pel H.J."/>
        </authorList>
    </citation>
    <scope>NUCLEOTIDE SEQUENCE [LARGE SCALE GENOMIC DNA]</scope>
    <source>
        <strain evidence="13 14">CBS 393.64</strain>
    </source>
</reference>
<evidence type="ECO:0000259" key="12">
    <source>
        <dbReference type="PROSITE" id="PS51044"/>
    </source>
</evidence>
<evidence type="ECO:0000256" key="4">
    <source>
        <dbReference type="ARBA" id="ARBA00022679"/>
    </source>
</evidence>
<dbReference type="Gene3D" id="3.30.40.10">
    <property type="entry name" value="Zinc/RING finger domain, C3HC4 (zinc finger)"/>
    <property type="match status" value="1"/>
</dbReference>
<evidence type="ECO:0000256" key="9">
    <source>
        <dbReference type="ARBA" id="ARBA00023242"/>
    </source>
</evidence>
<protein>
    <submittedName>
        <fullName evidence="13">Chromosomal organization and DNA repair protein Mms21</fullName>
    </submittedName>
</protein>
<evidence type="ECO:0000256" key="1">
    <source>
        <dbReference type="ARBA" id="ARBA00004123"/>
    </source>
</evidence>
<evidence type="ECO:0000256" key="2">
    <source>
        <dbReference type="ARBA" id="ARBA00004718"/>
    </source>
</evidence>
<feature type="region of interest" description="Disordered" evidence="11">
    <location>
        <begin position="474"/>
        <end position="516"/>
    </location>
</feature>
<keyword evidence="8" id="KW-0862">Zinc</keyword>
<dbReference type="GO" id="GO:0030915">
    <property type="term" value="C:Smc5-Smc6 complex"/>
    <property type="evidence" value="ECO:0007669"/>
    <property type="project" value="InterPro"/>
</dbReference>
<keyword evidence="5" id="KW-0479">Metal-binding</keyword>
<feature type="domain" description="SP-RING-type" evidence="12">
    <location>
        <begin position="372"/>
        <end position="473"/>
    </location>
</feature>
<dbReference type="PANTHER" id="PTHR21330:SF1">
    <property type="entry name" value="E3 SUMO-PROTEIN LIGASE NSE2"/>
    <property type="match status" value="1"/>
</dbReference>
<evidence type="ECO:0000256" key="6">
    <source>
        <dbReference type="ARBA" id="ARBA00022771"/>
    </source>
</evidence>
<dbReference type="GO" id="GO:0005634">
    <property type="term" value="C:nucleus"/>
    <property type="evidence" value="ECO:0007669"/>
    <property type="project" value="UniProtKB-SubCell"/>
</dbReference>
<keyword evidence="6 10" id="KW-0863">Zinc-finger</keyword>
<evidence type="ECO:0000313" key="13">
    <source>
        <dbReference type="EMBL" id="KKA25773.1"/>
    </source>
</evidence>
<dbReference type="RefSeq" id="XP_013332385.1">
    <property type="nucleotide sequence ID" value="XM_013476931.1"/>
</dbReference>
<keyword evidence="14" id="KW-1185">Reference proteome</keyword>
<feature type="compositionally biased region" description="Basic and acidic residues" evidence="11">
    <location>
        <begin position="162"/>
        <end position="177"/>
    </location>
</feature>
<feature type="compositionally biased region" description="Low complexity" evidence="11">
    <location>
        <begin position="335"/>
        <end position="353"/>
    </location>
</feature>
<dbReference type="GO" id="GO:0008270">
    <property type="term" value="F:zinc ion binding"/>
    <property type="evidence" value="ECO:0007669"/>
    <property type="project" value="UniProtKB-KW"/>
</dbReference>
<feature type="compositionally biased region" description="Basic and acidic residues" evidence="11">
    <location>
        <begin position="84"/>
        <end position="127"/>
    </location>
</feature>
<dbReference type="GO" id="GO:0000724">
    <property type="term" value="P:double-strand break repair via homologous recombination"/>
    <property type="evidence" value="ECO:0007669"/>
    <property type="project" value="InterPro"/>
</dbReference>
<evidence type="ECO:0000256" key="7">
    <source>
        <dbReference type="ARBA" id="ARBA00022786"/>
    </source>
</evidence>
<keyword evidence="4" id="KW-0808">Transferase</keyword>
<evidence type="ECO:0000256" key="10">
    <source>
        <dbReference type="PROSITE-ProRule" id="PRU00452"/>
    </source>
</evidence>
<gene>
    <name evidence="13" type="ORF">T310_0159</name>
</gene>
<comment type="caution">
    <text evidence="13">The sequence shown here is derived from an EMBL/GenBank/DDBJ whole genome shotgun (WGS) entry which is preliminary data.</text>
</comment>
<name>A0A0F4Z7E1_RASE3</name>
<feature type="region of interest" description="Disordered" evidence="11">
    <location>
        <begin position="1"/>
        <end position="71"/>
    </location>
</feature>
<feature type="compositionally biased region" description="Acidic residues" evidence="11">
    <location>
        <begin position="152"/>
        <end position="161"/>
    </location>
</feature>
<feature type="region of interest" description="Disordered" evidence="11">
    <location>
        <begin position="205"/>
        <end position="286"/>
    </location>
</feature>
<keyword evidence="7" id="KW-0833">Ubl conjugation pathway</keyword>
<dbReference type="EMBL" id="LASV01000012">
    <property type="protein sequence ID" value="KKA25773.1"/>
    <property type="molecule type" value="Genomic_DNA"/>
</dbReference>
<comment type="pathway">
    <text evidence="2">Protein modification; protein sumoylation.</text>
</comment>
<dbReference type="GO" id="GO:0061665">
    <property type="term" value="F:SUMO ligase activity"/>
    <property type="evidence" value="ECO:0007669"/>
    <property type="project" value="TreeGrafter"/>
</dbReference>